<dbReference type="EMBL" id="FN392321">
    <property type="protein sequence ID" value="CAY70501.1"/>
    <property type="molecule type" value="Genomic_DNA"/>
</dbReference>
<dbReference type="HOGENOM" id="CLU_024002_2_0_1"/>
<dbReference type="RefSeq" id="XP_002492680.1">
    <property type="nucleotide sequence ID" value="XM_002492635.1"/>
</dbReference>
<gene>
    <name evidence="9" type="ordered locus">PAS_chr3_0454</name>
</gene>
<evidence type="ECO:0000256" key="4">
    <source>
        <dbReference type="ARBA" id="ARBA00022502"/>
    </source>
</evidence>
<organism evidence="9 10">
    <name type="scientific">Komagataella phaffii (strain GS115 / ATCC 20864)</name>
    <name type="common">Yeast</name>
    <name type="synonym">Pichia pastoris</name>
    <dbReference type="NCBI Taxonomy" id="644223"/>
    <lineage>
        <taxon>Eukaryota</taxon>
        <taxon>Fungi</taxon>
        <taxon>Dikarya</taxon>
        <taxon>Ascomycota</taxon>
        <taxon>Saccharomycotina</taxon>
        <taxon>Pichiomycetes</taxon>
        <taxon>Pichiales</taxon>
        <taxon>Pichiaceae</taxon>
        <taxon>Komagataella</taxon>
    </lineage>
</organism>
<evidence type="ECO:0000313" key="10">
    <source>
        <dbReference type="Proteomes" id="UP000000314"/>
    </source>
</evidence>
<keyword evidence="5 8" id="KW-0812">Transmembrane</keyword>
<comment type="similarity">
    <text evidence="3">Belongs to the PIGC family.</text>
</comment>
<dbReference type="PANTHER" id="PTHR12982:SF0">
    <property type="entry name" value="PHOSPHATIDYLINOSITOL N-ACETYLGLUCOSAMINYLTRANSFERASE SUBUNIT C"/>
    <property type="match status" value="1"/>
</dbReference>
<dbReference type="OMA" id="STSYHAF"/>
<dbReference type="KEGG" id="ppa:PAS_chr3_0454"/>
<evidence type="ECO:0000256" key="7">
    <source>
        <dbReference type="ARBA" id="ARBA00023136"/>
    </source>
</evidence>
<feature type="transmembrane region" description="Helical" evidence="8">
    <location>
        <begin position="75"/>
        <end position="98"/>
    </location>
</feature>
<keyword evidence="6 8" id="KW-1133">Transmembrane helix</keyword>
<dbReference type="eggNOG" id="KOG3059">
    <property type="taxonomic scope" value="Eukaryota"/>
</dbReference>
<dbReference type="InterPro" id="IPR009450">
    <property type="entry name" value="Plno_GlcNAc_GPI2"/>
</dbReference>
<keyword evidence="4" id="KW-0337">GPI-anchor biosynthesis</keyword>
<protein>
    <submittedName>
        <fullName evidence="9">Uncharacterized protein</fullName>
    </submittedName>
</protein>
<keyword evidence="10" id="KW-1185">Reference proteome</keyword>
<dbReference type="Proteomes" id="UP000000314">
    <property type="component" value="Chromosome 3"/>
</dbReference>
<evidence type="ECO:0000256" key="5">
    <source>
        <dbReference type="ARBA" id="ARBA00022692"/>
    </source>
</evidence>
<evidence type="ECO:0000256" key="8">
    <source>
        <dbReference type="SAM" id="Phobius"/>
    </source>
</evidence>
<comment type="pathway">
    <text evidence="2">Glycolipid biosynthesis; glycosylphosphatidylinositol-anchor biosynthesis.</text>
</comment>
<dbReference type="PANTHER" id="PTHR12982">
    <property type="entry name" value="PHOSPHATIDYLINOSITOL GLYCAN, CLASS C"/>
    <property type="match status" value="1"/>
</dbReference>
<dbReference type="GO" id="GO:0000506">
    <property type="term" value="C:glycosylphosphatidylinositol-N-acetylglucosaminyltransferase (GPI-GnT) complex"/>
    <property type="evidence" value="ECO:0007669"/>
    <property type="project" value="TreeGrafter"/>
</dbReference>
<dbReference type="STRING" id="644223.C4R4L5"/>
<dbReference type="AlphaFoldDB" id="C4R4L5"/>
<evidence type="ECO:0000256" key="2">
    <source>
        <dbReference type="ARBA" id="ARBA00004687"/>
    </source>
</evidence>
<accession>C4R4L5</accession>
<evidence type="ECO:0000256" key="1">
    <source>
        <dbReference type="ARBA" id="ARBA00004141"/>
    </source>
</evidence>
<keyword evidence="7 8" id="KW-0472">Membrane</keyword>
<dbReference type="GeneID" id="8199582"/>
<dbReference type="UniPathway" id="UPA00196"/>
<evidence type="ECO:0000256" key="6">
    <source>
        <dbReference type="ARBA" id="ARBA00022989"/>
    </source>
</evidence>
<feature type="transmembrane region" description="Helical" evidence="8">
    <location>
        <begin position="219"/>
        <end position="237"/>
    </location>
</feature>
<evidence type="ECO:0000313" key="9">
    <source>
        <dbReference type="EMBL" id="CAY70501.1"/>
    </source>
</evidence>
<dbReference type="GO" id="GO:0006506">
    <property type="term" value="P:GPI anchor biosynthetic process"/>
    <property type="evidence" value="ECO:0007669"/>
    <property type="project" value="UniProtKB-UniPathway"/>
</dbReference>
<dbReference type="FunCoup" id="C4R4L5">
    <property type="interactions" value="536"/>
</dbReference>
<reference evidence="9 10" key="1">
    <citation type="journal article" date="2009" name="Nat. Biotechnol.">
        <title>Genome sequence of the recombinant protein production host Pichia pastoris.</title>
        <authorList>
            <person name="De Schutter K."/>
            <person name="Lin Y.C."/>
            <person name="Tiels P."/>
            <person name="Van Hecke A."/>
            <person name="Glinka S."/>
            <person name="Weber-Lehmann J."/>
            <person name="Rouze P."/>
            <person name="Van de Peer Y."/>
            <person name="Callewaert N."/>
        </authorList>
    </citation>
    <scope>NUCLEOTIDE SEQUENCE [LARGE SCALE GENOMIC DNA]</scope>
    <source>
        <strain evidence="10">GS115 / ATCC 20864</strain>
    </source>
</reference>
<dbReference type="InParanoid" id="C4R4L5"/>
<proteinExistence type="inferred from homology"/>
<comment type="subcellular location">
    <subcellularLocation>
        <location evidence="1">Membrane</location>
        <topology evidence="1">Multi-pass membrane protein</topology>
    </subcellularLocation>
</comment>
<feature type="transmembrane region" description="Helical" evidence="8">
    <location>
        <begin position="47"/>
        <end position="68"/>
    </location>
</feature>
<name>C4R4L5_KOMPG</name>
<sequence>MARHPWKKLLWLKQDYADNYTDSSFLSQLKKNTTVANYSYFKLVNDFALIVLHSSTIVLVSIVFYGVYHENWNPVIPTLVSTSITFIFWVVYMVISYINHLEVASVVGTLKSSLLILFILLTLSPVLKSLTDSTSSDSIWALSCWICVVNVLFNDYVIEFSGATHTSNLSKNLALSNAILLASRLYSNLAAFSFILFCIQVQGLFPMFNNFTRRCQMLAFHRFQLIAIVGGVNYLVYSILGMSALSCWAALQGIILFVGPSYFIRLQKYKEELQGPWDPVKPRISVA</sequence>
<evidence type="ECO:0000256" key="3">
    <source>
        <dbReference type="ARBA" id="ARBA00008321"/>
    </source>
</evidence>
<dbReference type="Pfam" id="PF06432">
    <property type="entry name" value="GPI2"/>
    <property type="match status" value="1"/>
</dbReference>
<feature type="transmembrane region" description="Helical" evidence="8">
    <location>
        <begin position="104"/>
        <end position="127"/>
    </location>
</feature>
<feature type="transmembrane region" description="Helical" evidence="8">
    <location>
        <begin position="243"/>
        <end position="264"/>
    </location>
</feature>
<dbReference type="OrthoDB" id="196709at2759"/>
<dbReference type="PIRSF" id="PIRSF016104">
    <property type="entry name" value="GPI2"/>
    <property type="match status" value="1"/>
</dbReference>